<accession>A0A0P9W772</accession>
<sequence>MRLPQYFVLMTPYAVTLLVMVWVASGKRQSSSQPGALGEPYIREERR</sequence>
<keyword evidence="2" id="KW-0812">Transmembrane</keyword>
<reference evidence="3 4" key="1">
    <citation type="submission" date="2015-09" db="EMBL/GenBank/DDBJ databases">
        <title>Genome announcement of multiple Pseudomonas syringae strains.</title>
        <authorList>
            <person name="Thakur S."/>
            <person name="Wang P.W."/>
            <person name="Gong Y."/>
            <person name="Weir B.S."/>
            <person name="Guttman D.S."/>
        </authorList>
    </citation>
    <scope>NUCLEOTIDE SEQUENCE [LARGE SCALE GENOMIC DNA]</scope>
    <source>
        <strain evidence="3 4">ICMP4331</strain>
    </source>
</reference>
<feature type="region of interest" description="Disordered" evidence="1">
    <location>
        <begin position="26"/>
        <end position="47"/>
    </location>
</feature>
<feature type="transmembrane region" description="Helical" evidence="2">
    <location>
        <begin position="6"/>
        <end position="24"/>
    </location>
</feature>
<dbReference type="EMBL" id="LJQU01000119">
    <property type="protein sequence ID" value="KPY00333.1"/>
    <property type="molecule type" value="Genomic_DNA"/>
</dbReference>
<comment type="caution">
    <text evidence="3">The sequence shown here is derived from an EMBL/GenBank/DDBJ whole genome shotgun (WGS) entry which is preliminary data.</text>
</comment>
<keyword evidence="2" id="KW-0472">Membrane</keyword>
<dbReference type="AlphaFoldDB" id="A0A0P9W772"/>
<dbReference type="PATRIC" id="fig|34065.5.peg.6090"/>
<evidence type="ECO:0000313" key="3">
    <source>
        <dbReference type="EMBL" id="KPY00333.1"/>
    </source>
</evidence>
<organism evidence="3 4">
    <name type="scientific">Pseudomonas amygdali pv. mori</name>
    <dbReference type="NCBI Taxonomy" id="34065"/>
    <lineage>
        <taxon>Bacteria</taxon>
        <taxon>Pseudomonadati</taxon>
        <taxon>Pseudomonadota</taxon>
        <taxon>Gammaproteobacteria</taxon>
        <taxon>Pseudomonadales</taxon>
        <taxon>Pseudomonadaceae</taxon>
        <taxon>Pseudomonas</taxon>
        <taxon>Pseudomonas amygdali</taxon>
    </lineage>
</organism>
<protein>
    <submittedName>
        <fullName evidence="3">ABC-type transport system, permease protein</fullName>
    </submittedName>
</protein>
<keyword evidence="2" id="KW-1133">Transmembrane helix</keyword>
<dbReference type="Proteomes" id="UP000050420">
    <property type="component" value="Unassembled WGS sequence"/>
</dbReference>
<proteinExistence type="predicted"/>
<evidence type="ECO:0000256" key="1">
    <source>
        <dbReference type="SAM" id="MobiDB-lite"/>
    </source>
</evidence>
<evidence type="ECO:0000313" key="4">
    <source>
        <dbReference type="Proteomes" id="UP000050420"/>
    </source>
</evidence>
<name>A0A0P9W772_PSEA0</name>
<evidence type="ECO:0000256" key="2">
    <source>
        <dbReference type="SAM" id="Phobius"/>
    </source>
</evidence>
<gene>
    <name evidence="3" type="ORF">ALO63_05550</name>
</gene>